<dbReference type="SUPFAM" id="SSF52540">
    <property type="entry name" value="P-loop containing nucleoside triphosphate hydrolases"/>
    <property type="match status" value="1"/>
</dbReference>
<evidence type="ECO:0000259" key="7">
    <source>
        <dbReference type="PROSITE" id="PS51198"/>
    </source>
</evidence>
<dbReference type="GO" id="GO:0043138">
    <property type="term" value="F:3'-5' DNA helicase activity"/>
    <property type="evidence" value="ECO:0007669"/>
    <property type="project" value="TreeGrafter"/>
</dbReference>
<dbReference type="OMA" id="WAPRASH"/>
<dbReference type="InterPro" id="IPR000212">
    <property type="entry name" value="DNA_helicase_UvrD/REP"/>
</dbReference>
<dbReference type="GeneID" id="13445631"/>
<feature type="region of interest" description="Disordered" evidence="6">
    <location>
        <begin position="1"/>
        <end position="79"/>
    </location>
</feature>
<keyword evidence="2 5" id="KW-0378">Hydrolase</keyword>
<feature type="compositionally biased region" description="Basic and acidic residues" evidence="6">
    <location>
        <begin position="304"/>
        <end position="318"/>
    </location>
</feature>
<dbReference type="GO" id="GO:0000725">
    <property type="term" value="P:recombinational repair"/>
    <property type="evidence" value="ECO:0007669"/>
    <property type="project" value="TreeGrafter"/>
</dbReference>
<dbReference type="OrthoDB" id="417752at2759"/>
<evidence type="ECO:0000256" key="5">
    <source>
        <dbReference type="PROSITE-ProRule" id="PRU00560"/>
    </source>
</evidence>
<evidence type="ECO:0000256" key="1">
    <source>
        <dbReference type="ARBA" id="ARBA00022741"/>
    </source>
</evidence>
<dbReference type="RefSeq" id="XP_003886433.1">
    <property type="nucleotide sequence ID" value="XM_003886384.1"/>
</dbReference>
<feature type="domain" description="UvrD-like helicase ATP-binding" evidence="7">
    <location>
        <begin position="413"/>
        <end position="991"/>
    </location>
</feature>
<dbReference type="InterPro" id="IPR014016">
    <property type="entry name" value="UvrD-like_ATP-bd"/>
</dbReference>
<dbReference type="PANTHER" id="PTHR11070:SF2">
    <property type="entry name" value="ATP-DEPENDENT DNA HELICASE SRS2"/>
    <property type="match status" value="1"/>
</dbReference>
<dbReference type="InterPro" id="IPR027417">
    <property type="entry name" value="P-loop_NTPase"/>
</dbReference>
<dbReference type="EMBL" id="FR823393">
    <property type="protein sequence ID" value="CBZ56408.1"/>
    <property type="molecule type" value="Genomic_DNA"/>
</dbReference>
<feature type="binding site" evidence="5">
    <location>
        <begin position="434"/>
        <end position="441"/>
    </location>
    <ligand>
        <name>ATP</name>
        <dbReference type="ChEBI" id="CHEBI:30616"/>
    </ligand>
</feature>
<feature type="region of interest" description="Disordered" evidence="6">
    <location>
        <begin position="709"/>
        <end position="734"/>
    </location>
</feature>
<dbReference type="InParanoid" id="F0VRR0"/>
<feature type="compositionally biased region" description="Low complexity" evidence="6">
    <location>
        <begin position="149"/>
        <end position="206"/>
    </location>
</feature>
<dbReference type="PANTHER" id="PTHR11070">
    <property type="entry name" value="UVRD / RECB / PCRA DNA HELICASE FAMILY MEMBER"/>
    <property type="match status" value="1"/>
</dbReference>
<feature type="compositionally biased region" description="Low complexity" evidence="6">
    <location>
        <begin position="268"/>
        <end position="278"/>
    </location>
</feature>
<reference evidence="9" key="1">
    <citation type="journal article" date="2012" name="PLoS Pathog.">
        <title>Comparative genomics of the apicomplexan parasites Toxoplasma gondii and Neospora caninum: Coccidia differing in host range and transmission strategy.</title>
        <authorList>
            <person name="Reid A.J."/>
            <person name="Vermont S.J."/>
            <person name="Cotton J.A."/>
            <person name="Harris D."/>
            <person name="Hill-Cawthorne G.A."/>
            <person name="Konen-Waisman S."/>
            <person name="Latham S.M."/>
            <person name="Mourier T."/>
            <person name="Norton R."/>
            <person name="Quail M.A."/>
            <person name="Sanders M."/>
            <person name="Shanmugam D."/>
            <person name="Sohal A."/>
            <person name="Wasmuth J.D."/>
            <person name="Brunk B."/>
            <person name="Grigg M.E."/>
            <person name="Howard J.C."/>
            <person name="Parkinson J."/>
            <person name="Roos D.S."/>
            <person name="Trees A.J."/>
            <person name="Berriman M."/>
            <person name="Pain A."/>
            <person name="Wastling J.M."/>
        </authorList>
    </citation>
    <scope>NUCLEOTIDE SEQUENCE [LARGE SCALE GENOMIC DNA]</scope>
    <source>
        <strain evidence="9">Liverpool</strain>
    </source>
</reference>
<evidence type="ECO:0000256" key="6">
    <source>
        <dbReference type="SAM" id="MobiDB-lite"/>
    </source>
</evidence>
<gene>
    <name evidence="8" type="ORF">NCLIV_068320</name>
</gene>
<evidence type="ECO:0000256" key="2">
    <source>
        <dbReference type="ARBA" id="ARBA00022801"/>
    </source>
</evidence>
<keyword evidence="4 5" id="KW-0067">ATP-binding</keyword>
<dbReference type="GO" id="GO:0005524">
    <property type="term" value="F:ATP binding"/>
    <property type="evidence" value="ECO:0007669"/>
    <property type="project" value="UniProtKB-UniRule"/>
</dbReference>
<dbReference type="PROSITE" id="PS51198">
    <property type="entry name" value="UVRD_HELICASE_ATP_BIND"/>
    <property type="match status" value="1"/>
</dbReference>
<keyword evidence="3 5" id="KW-0347">Helicase</keyword>
<sequence length="991" mass="106150">MKALSPRASHDPLPVSAADGEQRPPTAIPRSFSPRSSSFAASSGAPRAQPSPAPCASASSWPPASTPSSDSFISSFAHPTSSSLHSLRSALSFSSAASVPETAIAVSRSVPVSRCDESSVGREKPASVFCGSALASVPGAPRDLPQRQLPATPSPSNLSSSLPASSPPASSLPASSLPASSLPSSRLPSSSFASSSLSAAKDSAPLKSTFAPSRSRPAPNTSPPSVACASLCSSSFSSSLQSTQERPPANSSCHLWPSTPAGVPPSSAPSSSLSSTPGSVGGHAFLSRHALSESDHAKKVNGGEAEKGDTRDGRDQRGNGRLFMCTRGQAADVETSRERWEDTEGERQSETLEKSSPLASLYANAKRKREKEENEEETSPRTEENRQESDTGETMETCEAEKLLPPHSKIFGRLSAEQRRVVLAPAHANLCVIAGPGSGKTTAITARIIRLLLEGEGPILALTFTKRGAEELRERVLDGLSSTLAEMRALREARDPSSSDAPSLSKRTAEKRANHAQQQSGASIFHTPIQRTNEGSAFPHGFPSCRAASPFPPAWHLAKRDSWAPVARYASSTAPPVASPFPASASFSGVSPPAASALPLFHDLAERVFVGTFHKFGSLVLRRYGRAVGVPSSFLVATGSRQSHFAREVLEAFKAREEAREEATLQSTAAPGRAEETRRQGAGLSNLEAAFHQVRRSHLVRMQRELVERQRDRAHRRGGASNPHGRGDETSETGEPDLALLDEAALDAEADDFLDFLTDEEDEDGVSGGHDARPVGDGSRATGKSDLWAPRASHGGGRGRPKRAKVTWKEVDVFLRLVRKCKFSEAFLETVKAENAQLYGLTRHYASLLRQQNPPLLDCTDLVLLTLTLLERHPNIRRELAAAYPIVFVDEFQDTSLPQFKVIKALAAGRREEEERERESRVGWHGDSTHQAVTRERRQGDAPLDYAGTPERPQTHARKRGSVTVVGDDDQSIYGFRGIDAKVRGSPKKYG</sequence>
<dbReference type="AlphaFoldDB" id="F0VRR0"/>
<feature type="region of interest" description="Disordered" evidence="6">
    <location>
        <begin position="661"/>
        <end position="686"/>
    </location>
</feature>
<name>F0VRR0_NEOCL</name>
<dbReference type="VEuPathDB" id="ToxoDB:NCLIV_068320"/>
<feature type="region of interest" description="Disordered" evidence="6">
    <location>
        <begin position="490"/>
        <end position="521"/>
    </location>
</feature>
<feature type="compositionally biased region" description="Low complexity" evidence="6">
    <location>
        <begin position="29"/>
        <end position="79"/>
    </location>
</feature>
<evidence type="ECO:0000313" key="8">
    <source>
        <dbReference type="EMBL" id="CBZ56408.1"/>
    </source>
</evidence>
<feature type="region of interest" description="Disordered" evidence="6">
    <location>
        <begin position="137"/>
        <end position="227"/>
    </location>
</feature>
<proteinExistence type="predicted"/>
<evidence type="ECO:0000256" key="4">
    <source>
        <dbReference type="ARBA" id="ARBA00022840"/>
    </source>
</evidence>
<dbReference type="Pfam" id="PF00580">
    <property type="entry name" value="UvrD-helicase"/>
    <property type="match status" value="1"/>
</dbReference>
<feature type="region of interest" description="Disordered" evidence="6">
    <location>
        <begin position="239"/>
        <end position="402"/>
    </location>
</feature>
<keyword evidence="1 5" id="KW-0547">Nucleotide-binding</keyword>
<protein>
    <submittedName>
        <fullName evidence="8">Helicase-like protein nhl, related</fullName>
    </submittedName>
</protein>
<dbReference type="eggNOG" id="KOG2108">
    <property type="taxonomic scope" value="Eukaryota"/>
</dbReference>
<organism evidence="8 9">
    <name type="scientific">Neospora caninum (strain Liverpool)</name>
    <dbReference type="NCBI Taxonomy" id="572307"/>
    <lineage>
        <taxon>Eukaryota</taxon>
        <taxon>Sar</taxon>
        <taxon>Alveolata</taxon>
        <taxon>Apicomplexa</taxon>
        <taxon>Conoidasida</taxon>
        <taxon>Coccidia</taxon>
        <taxon>Eucoccidiorida</taxon>
        <taxon>Eimeriorina</taxon>
        <taxon>Sarcocystidae</taxon>
        <taxon>Neospora</taxon>
    </lineage>
</organism>
<keyword evidence="9" id="KW-1185">Reference proteome</keyword>
<dbReference type="GO" id="GO:0003677">
    <property type="term" value="F:DNA binding"/>
    <property type="evidence" value="ECO:0007669"/>
    <property type="project" value="InterPro"/>
</dbReference>
<feature type="compositionally biased region" description="Basic and acidic residues" evidence="6">
    <location>
        <begin position="914"/>
        <end position="940"/>
    </location>
</feature>
<dbReference type="Gene3D" id="3.40.50.300">
    <property type="entry name" value="P-loop containing nucleotide triphosphate hydrolases"/>
    <property type="match status" value="2"/>
</dbReference>
<feature type="region of interest" description="Disordered" evidence="6">
    <location>
        <begin position="760"/>
        <end position="803"/>
    </location>
</feature>
<feature type="compositionally biased region" description="Basic and acidic residues" evidence="6">
    <location>
        <begin position="378"/>
        <end position="389"/>
    </location>
</feature>
<dbReference type="Proteomes" id="UP000007494">
    <property type="component" value="Chromosome XII"/>
</dbReference>
<feature type="compositionally biased region" description="Polar residues" evidence="6">
    <location>
        <begin position="243"/>
        <end position="253"/>
    </location>
</feature>
<evidence type="ECO:0000313" key="9">
    <source>
        <dbReference type="Proteomes" id="UP000007494"/>
    </source>
</evidence>
<feature type="compositionally biased region" description="Basic and acidic residues" evidence="6">
    <location>
        <begin position="334"/>
        <end position="353"/>
    </location>
</feature>
<dbReference type="GO" id="GO:0016787">
    <property type="term" value="F:hydrolase activity"/>
    <property type="evidence" value="ECO:0007669"/>
    <property type="project" value="UniProtKB-UniRule"/>
</dbReference>
<accession>F0VRR0</accession>
<dbReference type="GO" id="GO:0005634">
    <property type="term" value="C:nucleus"/>
    <property type="evidence" value="ECO:0007669"/>
    <property type="project" value="TreeGrafter"/>
</dbReference>
<feature type="region of interest" description="Disordered" evidence="6">
    <location>
        <begin position="914"/>
        <end position="964"/>
    </location>
</feature>
<evidence type="ECO:0000256" key="3">
    <source>
        <dbReference type="ARBA" id="ARBA00022806"/>
    </source>
</evidence>